<proteinExistence type="predicted"/>
<gene>
    <name evidence="1" type="ORF">ACFQ27_04110</name>
</gene>
<dbReference type="RefSeq" id="WP_377352691.1">
    <property type="nucleotide sequence ID" value="NZ_JBHTLQ010000006.1"/>
</dbReference>
<sequence length="141" mass="15652">MPIKTGISLKALDARQHSETPFVFEYSYPDGSSSGIKFHVIGAQARAAQEVTNRLVNERRRMDQARAATSGARGEEFTPIEQDIRFAQQLAASRLVGWEGIDETFTPDLALQLCEGNPDIAQEILRQSNNLANFMNRSSPN</sequence>
<keyword evidence="2" id="KW-1185">Reference proteome</keyword>
<accession>A0ABW3SXU6</accession>
<reference evidence="2" key="1">
    <citation type="journal article" date="2019" name="Int. J. Syst. Evol. Microbiol.">
        <title>The Global Catalogue of Microorganisms (GCM) 10K type strain sequencing project: providing services to taxonomists for standard genome sequencing and annotation.</title>
        <authorList>
            <consortium name="The Broad Institute Genomics Platform"/>
            <consortium name="The Broad Institute Genome Sequencing Center for Infectious Disease"/>
            <person name="Wu L."/>
            <person name="Ma J."/>
        </authorList>
    </citation>
    <scope>NUCLEOTIDE SEQUENCE [LARGE SCALE GENOMIC DNA]</scope>
    <source>
        <strain evidence="2">CCUG 55074</strain>
    </source>
</reference>
<evidence type="ECO:0000313" key="1">
    <source>
        <dbReference type="EMBL" id="MFD1189754.1"/>
    </source>
</evidence>
<dbReference type="EMBL" id="JBHTLQ010000006">
    <property type="protein sequence ID" value="MFD1189754.1"/>
    <property type="molecule type" value="Genomic_DNA"/>
</dbReference>
<evidence type="ECO:0000313" key="2">
    <source>
        <dbReference type="Proteomes" id="UP001597216"/>
    </source>
</evidence>
<dbReference type="Proteomes" id="UP001597216">
    <property type="component" value="Unassembled WGS sequence"/>
</dbReference>
<name>A0ABW3SXU6_9CAUL</name>
<comment type="caution">
    <text evidence="1">The sequence shown here is derived from an EMBL/GenBank/DDBJ whole genome shotgun (WGS) entry which is preliminary data.</text>
</comment>
<protein>
    <submittedName>
        <fullName evidence="1">Uncharacterized protein</fullName>
    </submittedName>
</protein>
<organism evidence="1 2">
    <name type="scientific">Phenylobacterium conjunctum</name>
    <dbReference type="NCBI Taxonomy" id="1298959"/>
    <lineage>
        <taxon>Bacteria</taxon>
        <taxon>Pseudomonadati</taxon>
        <taxon>Pseudomonadota</taxon>
        <taxon>Alphaproteobacteria</taxon>
        <taxon>Caulobacterales</taxon>
        <taxon>Caulobacteraceae</taxon>
        <taxon>Phenylobacterium</taxon>
    </lineage>
</organism>